<evidence type="ECO:0000256" key="2">
    <source>
        <dbReference type="ARBA" id="ARBA00023125"/>
    </source>
</evidence>
<protein>
    <submittedName>
        <fullName evidence="5">Acetate operon repressor</fullName>
    </submittedName>
</protein>
<dbReference type="GO" id="GO:0003700">
    <property type="term" value="F:DNA-binding transcription factor activity"/>
    <property type="evidence" value="ECO:0007669"/>
    <property type="project" value="TreeGrafter"/>
</dbReference>
<dbReference type="Gene3D" id="1.10.10.10">
    <property type="entry name" value="Winged helix-like DNA-binding domain superfamily/Winged helix DNA-binding domain"/>
    <property type="match status" value="1"/>
</dbReference>
<keyword evidence="1" id="KW-0805">Transcription regulation</keyword>
<dbReference type="SMART" id="SM00346">
    <property type="entry name" value="HTH_ICLR"/>
    <property type="match status" value="1"/>
</dbReference>
<dbReference type="Pfam" id="PF09339">
    <property type="entry name" value="HTH_IclR"/>
    <property type="match status" value="1"/>
</dbReference>
<dbReference type="Proteomes" id="UP000051681">
    <property type="component" value="Unassembled WGS sequence"/>
</dbReference>
<dbReference type="AlphaFoldDB" id="A0A0P1GPD8"/>
<reference evidence="5 6" key="1">
    <citation type="submission" date="2015-09" db="EMBL/GenBank/DDBJ databases">
        <authorList>
            <consortium name="Swine Surveillance"/>
        </authorList>
    </citation>
    <scope>NUCLEOTIDE SEQUENCE [LARGE SCALE GENOMIC DNA]</scope>
    <source>
        <strain evidence="5 6">CECT 8383</strain>
    </source>
</reference>
<dbReference type="InterPro" id="IPR014757">
    <property type="entry name" value="Tscrpt_reg_IclR_C"/>
</dbReference>
<dbReference type="InterPro" id="IPR050707">
    <property type="entry name" value="HTH_MetabolicPath_Reg"/>
</dbReference>
<dbReference type="RefSeq" id="WP_058318537.1">
    <property type="nucleotide sequence ID" value="NZ_CYSF01000007.1"/>
</dbReference>
<dbReference type="Pfam" id="PF01614">
    <property type="entry name" value="IclR_C"/>
    <property type="match status" value="1"/>
</dbReference>
<dbReference type="GO" id="GO:0045892">
    <property type="term" value="P:negative regulation of DNA-templated transcription"/>
    <property type="evidence" value="ECO:0007669"/>
    <property type="project" value="TreeGrafter"/>
</dbReference>
<dbReference type="PANTHER" id="PTHR30136">
    <property type="entry name" value="HELIX-TURN-HELIX TRANSCRIPTIONAL REGULATOR, ICLR FAMILY"/>
    <property type="match status" value="1"/>
</dbReference>
<dbReference type="PROSITE" id="PS51077">
    <property type="entry name" value="HTH_ICLR"/>
    <property type="match status" value="1"/>
</dbReference>
<dbReference type="STRING" id="340021.TM5383_01638"/>
<sequence>MEKTAKDARYASTLGKGLIILRAFTPSDGALGNREISRRTGFPSATVSRLTYTLAQHGFLIQQHPSEAFKLGPAAIAVGYTAREGFSFFQQADPIMQDLAEQTSTLVAVCVQDESDAIMARIWRPTRRPSIWLSEGHRLPLDNSAPGRALLASRPVSDTDSDAIKLDRQTLIARGFVTSIGGWNREINACATPFSPDPMGLPFAFLCGALGESLGEPRLLNEVGPALLSSVTRLKAAMGLA</sequence>
<dbReference type="EMBL" id="CYSF01000007">
    <property type="protein sequence ID" value="CUH84428.1"/>
    <property type="molecule type" value="Genomic_DNA"/>
</dbReference>
<proteinExistence type="predicted"/>
<keyword evidence="2" id="KW-0238">DNA-binding</keyword>
<dbReference type="InterPro" id="IPR036390">
    <property type="entry name" value="WH_DNA-bd_sf"/>
</dbReference>
<name>A0A0P1GPD8_9RHOB</name>
<gene>
    <name evidence="5" type="primary">iclR_2</name>
    <name evidence="5" type="ORF">TM5383_01638</name>
</gene>
<dbReference type="SUPFAM" id="SSF55781">
    <property type="entry name" value="GAF domain-like"/>
    <property type="match status" value="1"/>
</dbReference>
<evidence type="ECO:0000313" key="5">
    <source>
        <dbReference type="EMBL" id="CUH84428.1"/>
    </source>
</evidence>
<dbReference type="InterPro" id="IPR005471">
    <property type="entry name" value="Tscrpt_reg_IclR_N"/>
</dbReference>
<dbReference type="SUPFAM" id="SSF46785">
    <property type="entry name" value="Winged helix' DNA-binding domain"/>
    <property type="match status" value="1"/>
</dbReference>
<dbReference type="GO" id="GO:0003677">
    <property type="term" value="F:DNA binding"/>
    <property type="evidence" value="ECO:0007669"/>
    <property type="project" value="UniProtKB-KW"/>
</dbReference>
<evidence type="ECO:0000256" key="3">
    <source>
        <dbReference type="ARBA" id="ARBA00023163"/>
    </source>
</evidence>
<dbReference type="InterPro" id="IPR036388">
    <property type="entry name" value="WH-like_DNA-bd_sf"/>
</dbReference>
<dbReference type="PANTHER" id="PTHR30136:SF33">
    <property type="entry name" value="TRANSCRIPTIONAL REGULATORY PROTEIN"/>
    <property type="match status" value="1"/>
</dbReference>
<evidence type="ECO:0000313" key="6">
    <source>
        <dbReference type="Proteomes" id="UP000051681"/>
    </source>
</evidence>
<evidence type="ECO:0000259" key="4">
    <source>
        <dbReference type="PROSITE" id="PS51077"/>
    </source>
</evidence>
<organism evidence="5 6">
    <name type="scientific">Thalassovita mediterranea</name>
    <dbReference type="NCBI Taxonomy" id="340021"/>
    <lineage>
        <taxon>Bacteria</taxon>
        <taxon>Pseudomonadati</taxon>
        <taxon>Pseudomonadota</taxon>
        <taxon>Alphaproteobacteria</taxon>
        <taxon>Rhodobacterales</taxon>
        <taxon>Roseobacteraceae</taxon>
        <taxon>Thalassovita</taxon>
    </lineage>
</organism>
<accession>A0A0P1GPD8</accession>
<keyword evidence="6" id="KW-1185">Reference proteome</keyword>
<evidence type="ECO:0000256" key="1">
    <source>
        <dbReference type="ARBA" id="ARBA00023015"/>
    </source>
</evidence>
<dbReference type="InterPro" id="IPR029016">
    <property type="entry name" value="GAF-like_dom_sf"/>
</dbReference>
<feature type="domain" description="HTH iclR-type" evidence="4">
    <location>
        <begin position="11"/>
        <end position="73"/>
    </location>
</feature>
<dbReference type="Gene3D" id="3.30.450.40">
    <property type="match status" value="1"/>
</dbReference>
<keyword evidence="3" id="KW-0804">Transcription</keyword>